<dbReference type="EMBL" id="FOKI01000028">
    <property type="protein sequence ID" value="SFB31100.1"/>
    <property type="molecule type" value="Genomic_DNA"/>
</dbReference>
<proteinExistence type="predicted"/>
<name>A0A1I1A3M6_9CLOT</name>
<evidence type="ECO:0000313" key="1">
    <source>
        <dbReference type="EMBL" id="SFB31100.1"/>
    </source>
</evidence>
<sequence>MSKKLFSDEEIKSLSKNKYVKSVSMRGITYTDEFKILFIAERSKGKLPIHIFQDAGFDVEVIGNNRIWCASKRWRSSYNESGELGLRDARKLNSGRPLKRELTVEEIIAKKDAEIAYWKAEAELLKKSSCKKGR</sequence>
<keyword evidence="2" id="KW-1185">Reference proteome</keyword>
<dbReference type="AlphaFoldDB" id="A0A1I1A3M6"/>
<reference evidence="1 2" key="1">
    <citation type="submission" date="2016-10" db="EMBL/GenBank/DDBJ databases">
        <authorList>
            <person name="de Groot N.N."/>
        </authorList>
    </citation>
    <scope>NUCLEOTIDE SEQUENCE [LARGE SCALE GENOMIC DNA]</scope>
    <source>
        <strain evidence="1 2">DSM 12271</strain>
    </source>
</reference>
<dbReference type="Pfam" id="PF20310">
    <property type="entry name" value="HTH_Tnp_2"/>
    <property type="match status" value="1"/>
</dbReference>
<dbReference type="InterPro" id="IPR046929">
    <property type="entry name" value="HTH_Tnp"/>
</dbReference>
<gene>
    <name evidence="1" type="ORF">SAMN04488528_10283</name>
</gene>
<dbReference type="Proteomes" id="UP000198619">
    <property type="component" value="Unassembled WGS sequence"/>
</dbReference>
<dbReference type="STRING" id="84698.SAMN04488528_10283"/>
<accession>A0A1I1A3M6</accession>
<organism evidence="1 2">
    <name type="scientific">Clostridium frigidicarnis</name>
    <dbReference type="NCBI Taxonomy" id="84698"/>
    <lineage>
        <taxon>Bacteria</taxon>
        <taxon>Bacillati</taxon>
        <taxon>Bacillota</taxon>
        <taxon>Clostridia</taxon>
        <taxon>Eubacteriales</taxon>
        <taxon>Clostridiaceae</taxon>
        <taxon>Clostridium</taxon>
    </lineage>
</organism>
<protein>
    <submittedName>
        <fullName evidence="1">Uncharacterized protein</fullName>
    </submittedName>
</protein>
<evidence type="ECO:0000313" key="2">
    <source>
        <dbReference type="Proteomes" id="UP000198619"/>
    </source>
</evidence>